<evidence type="ECO:0000313" key="2">
    <source>
        <dbReference type="EMBL" id="JAC70328.1"/>
    </source>
</evidence>
<dbReference type="AlphaFoldDB" id="A0A061REC6"/>
<evidence type="ECO:0000256" key="1">
    <source>
        <dbReference type="SAM" id="MobiDB-lite"/>
    </source>
</evidence>
<proteinExistence type="predicted"/>
<protein>
    <submittedName>
        <fullName evidence="2">Uncharacterized protein</fullName>
    </submittedName>
</protein>
<reference evidence="2" key="1">
    <citation type="submission" date="2014-05" db="EMBL/GenBank/DDBJ databases">
        <title>The transcriptome of the halophilic microalga Tetraselmis sp. GSL018 isolated from the Great Salt Lake, Utah.</title>
        <authorList>
            <person name="Jinkerson R.E."/>
            <person name="D'Adamo S."/>
            <person name="Posewitz M.C."/>
        </authorList>
    </citation>
    <scope>NUCLEOTIDE SEQUENCE</scope>
    <source>
        <strain evidence="2">GSL018</strain>
    </source>
</reference>
<feature type="region of interest" description="Disordered" evidence="1">
    <location>
        <begin position="1"/>
        <end position="320"/>
    </location>
</feature>
<dbReference type="EMBL" id="GBEZ01015871">
    <property type="protein sequence ID" value="JAC70328.1"/>
    <property type="molecule type" value="Transcribed_RNA"/>
</dbReference>
<feature type="non-terminal residue" evidence="2">
    <location>
        <position position="320"/>
    </location>
</feature>
<feature type="compositionally biased region" description="Basic and acidic residues" evidence="1">
    <location>
        <begin position="152"/>
        <end position="170"/>
    </location>
</feature>
<gene>
    <name evidence="2" type="ORF">TSPGSL018_4396</name>
</gene>
<feature type="compositionally biased region" description="Acidic residues" evidence="1">
    <location>
        <begin position="1"/>
        <end position="11"/>
    </location>
</feature>
<organism evidence="2">
    <name type="scientific">Tetraselmis sp. GSL018</name>
    <dbReference type="NCBI Taxonomy" id="582737"/>
    <lineage>
        <taxon>Eukaryota</taxon>
        <taxon>Viridiplantae</taxon>
        <taxon>Chlorophyta</taxon>
        <taxon>core chlorophytes</taxon>
        <taxon>Chlorodendrophyceae</taxon>
        <taxon>Chlorodendrales</taxon>
        <taxon>Chlorodendraceae</taxon>
        <taxon>Tetraselmis</taxon>
    </lineage>
</organism>
<feature type="compositionally biased region" description="Basic and acidic residues" evidence="1">
    <location>
        <begin position="58"/>
        <end position="114"/>
    </location>
</feature>
<accession>A0A061REC6</accession>
<feature type="compositionally biased region" description="Low complexity" evidence="1">
    <location>
        <begin position="190"/>
        <end position="209"/>
    </location>
</feature>
<feature type="compositionally biased region" description="Basic and acidic residues" evidence="1">
    <location>
        <begin position="248"/>
        <end position="285"/>
    </location>
</feature>
<sequence length="320" mass="34319">PPEQPESEEDVPPVWSYERDGSPPPGEPELDVDVDPSRLSPMSLMKLQGDWHPGPLRNQKDSAREGRGHQERDTRRERPRNLARLNPEHRRAREALGGDLEAREARSGDRDLRHGAPTRRGSQTTAACGASHHEMDEPPDDPQDSSSPPREPGGKQDGRGHGRFGAEQREPPAPGAQQGRAAWGNNGSKAQQLRQGAAGAWGARRAVAAIPAKPPRTLQGVDSSDKPPTPKGSGPDCPAPGITGSAVSEERERHGGQETPRKRGRTDKEPFNRGSKDIEPERRGGDSCSGPGLGRREDASPASPVPAATDRQRGAGSARS</sequence>
<feature type="non-terminal residue" evidence="2">
    <location>
        <position position="1"/>
    </location>
</feature>
<name>A0A061REC6_9CHLO</name>